<evidence type="ECO:0000256" key="1">
    <source>
        <dbReference type="ARBA" id="ARBA00004370"/>
    </source>
</evidence>
<evidence type="ECO:0000256" key="8">
    <source>
        <dbReference type="RuleBase" id="RU004004"/>
    </source>
</evidence>
<dbReference type="Proteomes" id="UP000676506">
    <property type="component" value="Chromosome 1"/>
</dbReference>
<evidence type="ECO:0000256" key="9">
    <source>
        <dbReference type="SAM" id="MobiDB-lite"/>
    </source>
</evidence>
<dbReference type="InterPro" id="IPR001775">
    <property type="entry name" value="GspD/PilQ"/>
</dbReference>
<dbReference type="PANTHER" id="PTHR30604">
    <property type="entry name" value="PROTEIN TRANSPORT PROTEIN HOFQ"/>
    <property type="match status" value="1"/>
</dbReference>
<dbReference type="InterPro" id="IPR004846">
    <property type="entry name" value="T2SS/T3SS_dom"/>
</dbReference>
<organism evidence="11 12">
    <name type="scientific">Chloracidobacterium validum</name>
    <dbReference type="NCBI Taxonomy" id="2821543"/>
    <lineage>
        <taxon>Bacteria</taxon>
        <taxon>Pseudomonadati</taxon>
        <taxon>Acidobacteriota</taxon>
        <taxon>Terriglobia</taxon>
        <taxon>Terriglobales</taxon>
        <taxon>Acidobacteriaceae</taxon>
        <taxon>Chloracidobacterium</taxon>
    </lineage>
</organism>
<keyword evidence="6" id="KW-0998">Cell outer membrane</keyword>
<feature type="region of interest" description="Disordered" evidence="9">
    <location>
        <begin position="892"/>
        <end position="913"/>
    </location>
</feature>
<evidence type="ECO:0000313" key="11">
    <source>
        <dbReference type="EMBL" id="QUW02587.1"/>
    </source>
</evidence>
<dbReference type="InterPro" id="IPR021731">
    <property type="entry name" value="AMIN_dom"/>
</dbReference>
<comment type="similarity">
    <text evidence="7">Belongs to the bacterial secretin family.</text>
</comment>
<dbReference type="Pfam" id="PF00263">
    <property type="entry name" value="Secretin"/>
    <property type="match status" value="1"/>
</dbReference>
<dbReference type="Pfam" id="PF16344">
    <property type="entry name" value="FecR_C"/>
    <property type="match status" value="1"/>
</dbReference>
<dbReference type="RefSeq" id="WP_211428477.1">
    <property type="nucleotide sequence ID" value="NZ_CP072648.1"/>
</dbReference>
<evidence type="ECO:0000256" key="4">
    <source>
        <dbReference type="ARBA" id="ARBA00022927"/>
    </source>
</evidence>
<dbReference type="InterPro" id="IPR005644">
    <property type="entry name" value="NolW-like"/>
</dbReference>
<evidence type="ECO:0000256" key="2">
    <source>
        <dbReference type="ARBA" id="ARBA00022448"/>
    </source>
</evidence>
<dbReference type="InterPro" id="IPR038591">
    <property type="entry name" value="NolW-like_sf"/>
</dbReference>
<accession>A0ABX8B6J6</accession>
<feature type="domain" description="Secretin/TonB short N-terminal" evidence="10">
    <location>
        <begin position="473"/>
        <end position="522"/>
    </location>
</feature>
<name>A0ABX8B6J6_9BACT</name>
<dbReference type="EMBL" id="CP072648">
    <property type="protein sequence ID" value="QUW02587.1"/>
    <property type="molecule type" value="Genomic_DNA"/>
</dbReference>
<evidence type="ECO:0000256" key="3">
    <source>
        <dbReference type="ARBA" id="ARBA00022729"/>
    </source>
</evidence>
<keyword evidence="4" id="KW-0653">Protein transport</keyword>
<dbReference type="NCBIfam" id="TIGR02515">
    <property type="entry name" value="IV_pilus_PilQ"/>
    <property type="match status" value="1"/>
</dbReference>
<evidence type="ECO:0000256" key="6">
    <source>
        <dbReference type="ARBA" id="ARBA00023237"/>
    </source>
</evidence>
<feature type="compositionally biased region" description="Low complexity" evidence="9">
    <location>
        <begin position="390"/>
        <end position="401"/>
    </location>
</feature>
<evidence type="ECO:0000313" key="12">
    <source>
        <dbReference type="Proteomes" id="UP000676506"/>
    </source>
</evidence>
<dbReference type="InterPro" id="IPR011662">
    <property type="entry name" value="Secretin/TonB_short_N"/>
</dbReference>
<dbReference type="PRINTS" id="PR00811">
    <property type="entry name" value="BCTERIALGSPD"/>
</dbReference>
<evidence type="ECO:0000259" key="10">
    <source>
        <dbReference type="SMART" id="SM00965"/>
    </source>
</evidence>
<keyword evidence="2 8" id="KW-0813">Transport</keyword>
<dbReference type="Gene3D" id="3.30.1370.130">
    <property type="match status" value="1"/>
</dbReference>
<feature type="region of interest" description="Disordered" evidence="9">
    <location>
        <begin position="345"/>
        <end position="450"/>
    </location>
</feature>
<comment type="subcellular location">
    <subcellularLocation>
        <location evidence="8">Cell outer membrane</location>
    </subcellularLocation>
    <subcellularLocation>
        <location evidence="1">Membrane</location>
    </subcellularLocation>
</comment>
<sequence>MKSLPKRSYVSVALVLLCGFGLCEARPIRGLAAAPETVIVSTLDVRSDSPSVTRVQLQSTARLDYNVSKPEPHLVSIDLYGADTSALQPEYRAEQGLVASVVVKSGLIGQATSRLEITLREPCEVRSYLRNDARSLVIEFEPATKAPAAGVFAGEGGVQPKASPSSESVVAGPPAAREALPSVVQPVTFSRTGASRATKSTNAKLPSLKSVTLAKLDDATIAELGLTARPKYNHFVLQNPSRLVIDLFDAAAAVEKRTISGDDSLVSRVRVGEPDGRTTRVVFDLRQSVPYTVSESESGLVVRFAGSPARASVGAAVASEPGASTSSSSAMPAANGVVTDASVEKSVGTPTLQPTASASPASKADASEAPTPKRLTSARPEPAALTVPPARSASAGASTETSAKEKAAKVKPTSEAASSAPAHAPSPTTGRRPQGGRGAQFGDPSYQGDPVSLDITNVDLSDILRFISDNYDVNFVLDKSVGKVPVTLKVNQVPWTQVLESILRANQLTYRREGMIVRVATVAAITAEEQNRRNQRLQEIYSAPTVTEYFKLKYERVDQNAAQQQAAGGVALQSPSGQPLGGLLGGIGFVSIVQQSLSPAGRISINPRTNTVIITDIPSSLEQVRDVIARLDVPEPQVEIEARIVFASRNFSRELGVQLFAAATTRQGRAAAFSTSAGTFLDTAAEGGGTGASLAPGLLIGPVAAPGISGGGSSVLGLTTGPIGTALLAATLTANEQKGVAKAIAAPRVTVLNNAQATIASGTQIPFIATAGVGVAQTVTFVNATIGLNITPQITTEGNVLLNVSVTNDAPGQVINGFTSISRRSATTQVIVPDGGTTIIGGVLNDTETTNVFRTPGISSLPLLGELFKRRELSRSTGELLFFITPRIGRGENILSGGEPPVSPQPATSGGQP</sequence>
<proteinExistence type="inferred from homology"/>
<keyword evidence="3" id="KW-0732">Signal</keyword>
<dbReference type="InterPro" id="IPR051808">
    <property type="entry name" value="Type_IV_pilus_biogenesis"/>
</dbReference>
<keyword evidence="5" id="KW-0472">Membrane</keyword>
<dbReference type="SMART" id="SM00965">
    <property type="entry name" value="STN"/>
    <property type="match status" value="1"/>
</dbReference>
<keyword evidence="12" id="KW-1185">Reference proteome</keyword>
<dbReference type="Gene3D" id="3.30.1370.120">
    <property type="match status" value="1"/>
</dbReference>
<dbReference type="InterPro" id="IPR032508">
    <property type="entry name" value="FecR_C"/>
</dbReference>
<evidence type="ECO:0000256" key="5">
    <source>
        <dbReference type="ARBA" id="ARBA00023136"/>
    </source>
</evidence>
<gene>
    <name evidence="11" type="primary">pilQ</name>
    <name evidence="11" type="ORF">J8C06_09575</name>
</gene>
<evidence type="ECO:0000256" key="7">
    <source>
        <dbReference type="RuleBase" id="RU004003"/>
    </source>
</evidence>
<protein>
    <submittedName>
        <fullName evidence="11">Type IV pilus secretin PilQ</fullName>
    </submittedName>
</protein>
<feature type="compositionally biased region" description="Low complexity" evidence="9">
    <location>
        <begin position="356"/>
        <end position="369"/>
    </location>
</feature>
<dbReference type="Pfam" id="PF03958">
    <property type="entry name" value="Secretin_N"/>
    <property type="match status" value="1"/>
</dbReference>
<dbReference type="Gene3D" id="2.60.40.3500">
    <property type="match status" value="1"/>
</dbReference>
<dbReference type="Pfam" id="PF11741">
    <property type="entry name" value="AMIN"/>
    <property type="match status" value="1"/>
</dbReference>
<dbReference type="InterPro" id="IPR013355">
    <property type="entry name" value="Pilus_4_PilQ"/>
</dbReference>
<reference evidence="11 12" key="1">
    <citation type="submission" date="2021-03" db="EMBL/GenBank/DDBJ databases">
        <title>Genomic and phenotypic characterization of Chloracidobacterium isolates provides evidence for multiple species.</title>
        <authorList>
            <person name="Saini M.K."/>
            <person name="Costas A.M.G."/>
            <person name="Tank M."/>
            <person name="Bryant D.A."/>
        </authorList>
    </citation>
    <scope>NUCLEOTIDE SEQUENCE [LARGE SCALE GENOMIC DNA]</scope>
    <source>
        <strain evidence="11 12">BV2-C</strain>
    </source>
</reference>
<dbReference type="PANTHER" id="PTHR30604:SF1">
    <property type="entry name" value="DNA UTILIZATION PROTEIN HOFQ"/>
    <property type="match status" value="1"/>
</dbReference>
<feature type="compositionally biased region" description="Low complexity" evidence="9">
    <location>
        <begin position="413"/>
        <end position="432"/>
    </location>
</feature>